<dbReference type="InterPro" id="IPR012338">
    <property type="entry name" value="Beta-lactam/transpept-like"/>
</dbReference>
<accession>A0ABS1M260</accession>
<dbReference type="Pfam" id="PF00144">
    <property type="entry name" value="Beta-lactamase"/>
    <property type="match status" value="1"/>
</dbReference>
<dbReference type="Proteomes" id="UP000602198">
    <property type="component" value="Unassembled WGS sequence"/>
</dbReference>
<comment type="caution">
    <text evidence="3">The sequence shown here is derived from an EMBL/GenBank/DDBJ whole genome shotgun (WGS) entry which is preliminary data.</text>
</comment>
<feature type="signal peptide" evidence="1">
    <location>
        <begin position="1"/>
        <end position="20"/>
    </location>
</feature>
<dbReference type="InterPro" id="IPR050491">
    <property type="entry name" value="AmpC-like"/>
</dbReference>
<dbReference type="SUPFAM" id="SSF56601">
    <property type="entry name" value="beta-lactamase/transpeptidase-like"/>
    <property type="match status" value="1"/>
</dbReference>
<name>A0ABS1M260_9NOCA</name>
<dbReference type="PANTHER" id="PTHR46825:SF7">
    <property type="entry name" value="D-ALANYL-D-ALANINE CARBOXYPEPTIDASE"/>
    <property type="match status" value="1"/>
</dbReference>
<organism evidence="3 4">
    <name type="scientific">Nocardia acididurans</name>
    <dbReference type="NCBI Taxonomy" id="2802282"/>
    <lineage>
        <taxon>Bacteria</taxon>
        <taxon>Bacillati</taxon>
        <taxon>Actinomycetota</taxon>
        <taxon>Actinomycetes</taxon>
        <taxon>Mycobacteriales</taxon>
        <taxon>Nocardiaceae</taxon>
        <taxon>Nocardia</taxon>
    </lineage>
</organism>
<dbReference type="PANTHER" id="PTHR46825">
    <property type="entry name" value="D-ALANYL-D-ALANINE-CARBOXYPEPTIDASE/ENDOPEPTIDASE AMPH"/>
    <property type="match status" value="1"/>
</dbReference>
<dbReference type="PROSITE" id="PS51257">
    <property type="entry name" value="PROKAR_LIPOPROTEIN"/>
    <property type="match status" value="1"/>
</dbReference>
<keyword evidence="1" id="KW-0732">Signal</keyword>
<reference evidence="3 4" key="1">
    <citation type="submission" date="2021-01" db="EMBL/GenBank/DDBJ databases">
        <title>WGS of actinomycetes isolated from Thailand.</title>
        <authorList>
            <person name="Thawai C."/>
        </authorList>
    </citation>
    <scope>NUCLEOTIDE SEQUENCE [LARGE SCALE GENOMIC DNA]</scope>
    <source>
        <strain evidence="3 4">LPG 2</strain>
    </source>
</reference>
<keyword evidence="4" id="KW-1185">Reference proteome</keyword>
<evidence type="ECO:0000313" key="3">
    <source>
        <dbReference type="EMBL" id="MBL1074305.1"/>
    </source>
</evidence>
<dbReference type="EMBL" id="JAERRJ010000002">
    <property type="protein sequence ID" value="MBL1074305.1"/>
    <property type="molecule type" value="Genomic_DNA"/>
</dbReference>
<dbReference type="InterPro" id="IPR001466">
    <property type="entry name" value="Beta-lactam-related"/>
</dbReference>
<gene>
    <name evidence="3" type="ORF">JK358_07835</name>
</gene>
<evidence type="ECO:0000256" key="1">
    <source>
        <dbReference type="SAM" id="SignalP"/>
    </source>
</evidence>
<feature type="chain" id="PRO_5045637584" evidence="1">
    <location>
        <begin position="21"/>
        <end position="383"/>
    </location>
</feature>
<dbReference type="RefSeq" id="WP_201945111.1">
    <property type="nucleotide sequence ID" value="NZ_JAERRJ010000002.1"/>
</dbReference>
<evidence type="ECO:0000259" key="2">
    <source>
        <dbReference type="Pfam" id="PF00144"/>
    </source>
</evidence>
<proteinExistence type="predicted"/>
<sequence length="383" mass="40315">MTSMLRIRLMVAGGTAIACALTACTSETDSTAPQPVSDAGRSEVRTALDAAVAAGYAGVQVVVSEQGGQWAASAGKGNIETGAEFPADARVRIGSNTKTFVATVVMQLVAEGKVELDAPIERYLPGVVQGEGVDGNRITVRNILQHTSGLPEYLELPELNSGDESLVYKHFDAADMVRSALTTMSAHFPPGAKAEYSNTNYLLVGMLIEKVTGNPYADEVTRRITEPLGLQATYVPAWDDLGIRTPHPQGYEVVDGQRIDMTQFPTSVAGAAGAMVSTGAELNRFFTALLSGKLLPPAQLAEMRRDPKPLTNRAAGIDYALGLAKLTVPCGKEVWGHGGSIPGFKTFDGVTAEGRAVAVLANERTADATPAQHVFDTAICAIP</sequence>
<feature type="domain" description="Beta-lactamase-related" evidence="2">
    <location>
        <begin position="48"/>
        <end position="365"/>
    </location>
</feature>
<dbReference type="Gene3D" id="3.40.710.10">
    <property type="entry name" value="DD-peptidase/beta-lactamase superfamily"/>
    <property type="match status" value="1"/>
</dbReference>
<protein>
    <submittedName>
        <fullName evidence="3">Beta-lactamase family protein</fullName>
    </submittedName>
</protein>
<evidence type="ECO:0000313" key="4">
    <source>
        <dbReference type="Proteomes" id="UP000602198"/>
    </source>
</evidence>